<feature type="transmembrane region" description="Helical" evidence="2">
    <location>
        <begin position="50"/>
        <end position="70"/>
    </location>
</feature>
<accession>A0A9W8R540</accession>
<gene>
    <name evidence="3" type="ORF">NW755_007291</name>
</gene>
<keyword evidence="2" id="KW-0472">Membrane</keyword>
<dbReference type="EMBL" id="JAOQAV010000018">
    <property type="protein sequence ID" value="KAJ4187198.1"/>
    <property type="molecule type" value="Genomic_DNA"/>
</dbReference>
<evidence type="ECO:0000313" key="4">
    <source>
        <dbReference type="Proteomes" id="UP001152087"/>
    </source>
</evidence>
<protein>
    <submittedName>
        <fullName evidence="3">Uncharacterized protein</fullName>
    </submittedName>
</protein>
<keyword evidence="2" id="KW-1133">Transmembrane helix</keyword>
<feature type="compositionally biased region" description="Low complexity" evidence="1">
    <location>
        <begin position="144"/>
        <end position="175"/>
    </location>
</feature>
<reference evidence="3" key="1">
    <citation type="submission" date="2022-09" db="EMBL/GenBank/DDBJ databases">
        <title>Fusarium specimens isolated from Avocado Roots.</title>
        <authorList>
            <person name="Stajich J."/>
            <person name="Roper C."/>
            <person name="Heimlech-Rivalta G."/>
        </authorList>
    </citation>
    <scope>NUCLEOTIDE SEQUENCE</scope>
    <source>
        <strain evidence="3">A02</strain>
    </source>
</reference>
<feature type="compositionally biased region" description="Polar residues" evidence="1">
    <location>
        <begin position="111"/>
        <end position="143"/>
    </location>
</feature>
<keyword evidence="4" id="KW-1185">Reference proteome</keyword>
<feature type="compositionally biased region" description="Acidic residues" evidence="1">
    <location>
        <begin position="250"/>
        <end position="267"/>
    </location>
</feature>
<organism evidence="3 4">
    <name type="scientific">Fusarium falciforme</name>
    <dbReference type="NCBI Taxonomy" id="195108"/>
    <lineage>
        <taxon>Eukaryota</taxon>
        <taxon>Fungi</taxon>
        <taxon>Dikarya</taxon>
        <taxon>Ascomycota</taxon>
        <taxon>Pezizomycotina</taxon>
        <taxon>Sordariomycetes</taxon>
        <taxon>Hypocreomycetidae</taxon>
        <taxon>Hypocreales</taxon>
        <taxon>Nectriaceae</taxon>
        <taxon>Fusarium</taxon>
        <taxon>Fusarium solani species complex</taxon>
    </lineage>
</organism>
<feature type="compositionally biased region" description="Basic and acidic residues" evidence="1">
    <location>
        <begin position="240"/>
        <end position="249"/>
    </location>
</feature>
<feature type="compositionally biased region" description="Low complexity" evidence="1">
    <location>
        <begin position="268"/>
        <end position="292"/>
    </location>
</feature>
<proteinExistence type="predicted"/>
<name>A0A9W8R540_9HYPO</name>
<feature type="compositionally biased region" description="Polar residues" evidence="1">
    <location>
        <begin position="293"/>
        <end position="306"/>
    </location>
</feature>
<feature type="region of interest" description="Disordered" evidence="1">
    <location>
        <begin position="111"/>
        <end position="306"/>
    </location>
</feature>
<evidence type="ECO:0000256" key="2">
    <source>
        <dbReference type="SAM" id="Phobius"/>
    </source>
</evidence>
<feature type="compositionally biased region" description="Polar residues" evidence="1">
    <location>
        <begin position="190"/>
        <end position="211"/>
    </location>
</feature>
<dbReference type="Proteomes" id="UP001152087">
    <property type="component" value="Unassembled WGS sequence"/>
</dbReference>
<keyword evidence="2" id="KW-0812">Transmembrane</keyword>
<comment type="caution">
    <text evidence="3">The sequence shown here is derived from an EMBL/GenBank/DDBJ whole genome shotgun (WGS) entry which is preliminary data.</text>
</comment>
<evidence type="ECO:0000256" key="1">
    <source>
        <dbReference type="SAM" id="MobiDB-lite"/>
    </source>
</evidence>
<dbReference type="AlphaFoldDB" id="A0A9W8R540"/>
<evidence type="ECO:0000313" key="3">
    <source>
        <dbReference type="EMBL" id="KAJ4187198.1"/>
    </source>
</evidence>
<sequence length="360" mass="38167">MASHKNDYNMEAGLLSTDREERIMSDKEALLQDSEPTQPQRRRISPARKVLVGFAVCCLLGVGLGVVGHATNMSMCPGHLRHGHGDAMDKHGMNSHRPNLSESIALMVKRQNTPGPSDTNQATEPTQGPSEQPSATGQPSVTKPTQEPTQESTQEPTQEPTQESTQEPTLEPTQESTEEPSQEPTSQPSATREPTSAPSNTQTNNPTSAQDTASEEPSASETQEPTESEAETTAAPTRKSTTEEPKSTEEPESTEDSEPTATDEDQETSATERPTTTRSTITGTGTRRTSSAVPQTFTSTLENGGVTTMTSTSWVEVVPSAEATASGSPDLQNAAPRYSASVGGVISAVVGMLFGGLMLL</sequence>